<gene>
    <name evidence="1" type="ORF">ERS672216_00104</name>
</gene>
<dbReference type="AlphaFoldDB" id="A0A128EAC3"/>
<evidence type="ECO:0008006" key="3">
    <source>
        <dbReference type="Google" id="ProtNLM"/>
    </source>
</evidence>
<dbReference type="OrthoDB" id="6466583at2"/>
<dbReference type="RefSeq" id="WP_075493714.1">
    <property type="nucleotide sequence ID" value="NZ_CP053844.1"/>
</dbReference>
<proteinExistence type="predicted"/>
<keyword evidence="2" id="KW-1185">Reference proteome</keyword>
<sequence length="167" mass="19262">MKNLAFLLTILFILTGCAKSPSYEKKEIYQDPKLISYYENLLKDKSPEEAAKLAVEDTIKLIKLNYGGNKKIQVDRFIIFEDIFAQTNNIVFNYSFTPNFTELSQNEQIKAAKFMQVDLVNRVCNLKTARNTLKHGANEVHRYFYDYPDKAAFELLVSEQVCQKAGL</sequence>
<dbReference type="PROSITE" id="PS51257">
    <property type="entry name" value="PROKAR_LIPOPROTEIN"/>
    <property type="match status" value="1"/>
</dbReference>
<dbReference type="EMBL" id="FIZP01000001">
    <property type="protein sequence ID" value="CZE45924.1"/>
    <property type="molecule type" value="Genomic_DNA"/>
</dbReference>
<accession>A0A128EAC3</accession>
<name>A0A128EAC3_9BACT</name>
<evidence type="ECO:0000313" key="2">
    <source>
        <dbReference type="Proteomes" id="UP000069632"/>
    </source>
</evidence>
<protein>
    <recommendedName>
        <fullName evidence="3">Lipoprotein</fullName>
    </recommendedName>
</protein>
<organism evidence="1 2">
    <name type="scientific">Campylobacter geochelonis</name>
    <dbReference type="NCBI Taxonomy" id="1780362"/>
    <lineage>
        <taxon>Bacteria</taxon>
        <taxon>Pseudomonadati</taxon>
        <taxon>Campylobacterota</taxon>
        <taxon>Epsilonproteobacteria</taxon>
        <taxon>Campylobacterales</taxon>
        <taxon>Campylobacteraceae</taxon>
        <taxon>Campylobacter</taxon>
    </lineage>
</organism>
<dbReference type="Proteomes" id="UP000069632">
    <property type="component" value="Unassembled WGS sequence"/>
</dbReference>
<reference evidence="1 2" key="1">
    <citation type="submission" date="2016-02" db="EMBL/GenBank/DDBJ databases">
        <authorList>
            <consortium name="Pathogen Informatics"/>
        </authorList>
    </citation>
    <scope>NUCLEOTIDE SEQUENCE [LARGE SCALE GENOMIC DNA]</scope>
    <source>
        <strain evidence="1 2">RC20</strain>
    </source>
</reference>
<evidence type="ECO:0000313" key="1">
    <source>
        <dbReference type="EMBL" id="CZE45924.1"/>
    </source>
</evidence>